<keyword evidence="3" id="KW-1185">Reference proteome</keyword>
<proteinExistence type="predicted"/>
<protein>
    <submittedName>
        <fullName evidence="2">Uncharacterized protein</fullName>
    </submittedName>
</protein>
<feature type="transmembrane region" description="Helical" evidence="1">
    <location>
        <begin position="44"/>
        <end position="69"/>
    </location>
</feature>
<gene>
    <name evidence="2" type="ORF">AWW68_15235</name>
</gene>
<comment type="caution">
    <text evidence="2">The sequence shown here is derived from an EMBL/GenBank/DDBJ whole genome shotgun (WGS) entry which is preliminary data.</text>
</comment>
<dbReference type="EMBL" id="LRPC01000028">
    <property type="protein sequence ID" value="KYG74012.1"/>
    <property type="molecule type" value="Genomic_DNA"/>
</dbReference>
<dbReference type="AlphaFoldDB" id="A0A150X5W1"/>
<keyword evidence="1" id="KW-0472">Membrane</keyword>
<name>A0A150X5W1_9BACT</name>
<evidence type="ECO:0000313" key="3">
    <source>
        <dbReference type="Proteomes" id="UP000075606"/>
    </source>
</evidence>
<dbReference type="OrthoDB" id="9972478at2"/>
<dbReference type="RefSeq" id="WP_068223281.1">
    <property type="nucleotide sequence ID" value="NZ_CP139724.1"/>
</dbReference>
<evidence type="ECO:0000256" key="1">
    <source>
        <dbReference type="SAM" id="Phobius"/>
    </source>
</evidence>
<reference evidence="2 3" key="1">
    <citation type="submission" date="2016-01" db="EMBL/GenBank/DDBJ databases">
        <title>Genome sequencing of Roseivirga spongicola UST030701-084.</title>
        <authorList>
            <person name="Selvaratnam C."/>
            <person name="Thevarajoo S."/>
            <person name="Goh K.M."/>
            <person name="Ee R."/>
            <person name="Chan K.-G."/>
            <person name="Chong C.S."/>
        </authorList>
    </citation>
    <scope>NUCLEOTIDE SEQUENCE [LARGE SCALE GENOMIC DNA]</scope>
    <source>
        <strain evidence="2 3">UST030701-084</strain>
    </source>
</reference>
<accession>A0A150X5W1</accession>
<evidence type="ECO:0000313" key="2">
    <source>
        <dbReference type="EMBL" id="KYG74012.1"/>
    </source>
</evidence>
<organism evidence="2 3">
    <name type="scientific">Roseivirga spongicola</name>
    <dbReference type="NCBI Taxonomy" id="333140"/>
    <lineage>
        <taxon>Bacteria</taxon>
        <taxon>Pseudomonadati</taxon>
        <taxon>Bacteroidota</taxon>
        <taxon>Cytophagia</taxon>
        <taxon>Cytophagales</taxon>
        <taxon>Roseivirgaceae</taxon>
        <taxon>Roseivirga</taxon>
    </lineage>
</organism>
<dbReference type="Proteomes" id="UP000075606">
    <property type="component" value="Unassembled WGS sequence"/>
</dbReference>
<keyword evidence="1" id="KW-1133">Transmembrane helix</keyword>
<keyword evidence="1" id="KW-0812">Transmembrane</keyword>
<dbReference type="STRING" id="333140.AWW68_15235"/>
<sequence length="70" mass="7396">MSSVKDQQKAITNKGKGLFKSWVSAITIRKGDGFGTILLKLLKAVGGVVFIIVASPVILLLFILALAIAL</sequence>